<organism evidence="1 2">
    <name type="scientific">Listeria grayi DSM 20601</name>
    <dbReference type="NCBI Taxonomy" id="525367"/>
    <lineage>
        <taxon>Bacteria</taxon>
        <taxon>Bacillati</taxon>
        <taxon>Bacillota</taxon>
        <taxon>Bacilli</taxon>
        <taxon>Bacillales</taxon>
        <taxon>Listeriaceae</taxon>
        <taxon>Listeria</taxon>
    </lineage>
</organism>
<dbReference type="Proteomes" id="UP000010119">
    <property type="component" value="Unassembled WGS sequence"/>
</dbReference>
<name>D7UVL1_LISGR</name>
<dbReference type="STRING" id="525367.HMPREF0556_11245"/>
<evidence type="ECO:0000313" key="1">
    <source>
        <dbReference type="EMBL" id="EFI84692.1"/>
    </source>
</evidence>
<dbReference type="AlphaFoldDB" id="D7UVL1"/>
<accession>D7UVL1</accession>
<protein>
    <submittedName>
        <fullName evidence="1">Uncharacterized protein</fullName>
    </submittedName>
</protein>
<dbReference type="EMBL" id="ACCR02000003">
    <property type="protein sequence ID" value="EFI84692.1"/>
    <property type="molecule type" value="Genomic_DNA"/>
</dbReference>
<sequence>MDKEAGPMNRAEAIETIRRLETKHQLYAIKREDFSVYQLIAVPTTMNLITDQSIRTSEGRIGRIIRRYKTSATIPQSKQKSLRIVRPGEKAVVFMLRGRYTEDGCDNLLDEYYRYYENAGYRCIPIDRYLDGKNAPNRYEASFSTDDFKIYSKQFVGSDIVTWTPEELAALNAFEADLLANGYTGMPIVKLLTMKLRDYYIDKLNYKLFFQMNHVEKVFLSLGYAHQGMIHAAKELGITTVEVQYANISELHPGFAFSAPSVVTADYLVAWGPVFGERLHFNPSKVLYRCPAFLEDQSITKKDQILVVVQKLEYKDFEALIEPLSKHNPYPIIFRMPLGVNFERSFIQKLKQYRVQVEYSDDVKSTFERIQESKWVISGYSTALIESMSQNSVSISYQEVTNSEEFQKYIYTGFMHELTDMQISQYDLLKQADHIFQKKAVGEVLDEIS</sequence>
<keyword evidence="2" id="KW-1185">Reference proteome</keyword>
<reference evidence="1" key="1">
    <citation type="submission" date="2010-06" db="EMBL/GenBank/DDBJ databases">
        <authorList>
            <person name="Muzny D."/>
            <person name="Qin X."/>
            <person name="Buhay C."/>
            <person name="Dugan-Rocha S."/>
            <person name="Ding Y."/>
            <person name="Chen G."/>
            <person name="Hawes A."/>
            <person name="Holder M."/>
            <person name="Jhangiani S."/>
            <person name="Johnson A."/>
            <person name="Khan Z."/>
            <person name="Li Z."/>
            <person name="Liu W."/>
            <person name="Liu X."/>
            <person name="Perez L."/>
            <person name="Shen H."/>
            <person name="Wang Q."/>
            <person name="Watt J."/>
            <person name="Xi L."/>
            <person name="Xin Y."/>
            <person name="Zhou J."/>
            <person name="Deng J."/>
            <person name="Jiang H."/>
            <person name="Liu Y."/>
            <person name="Qu J."/>
            <person name="Song X.-Z."/>
            <person name="Zhang L."/>
            <person name="Villasana D."/>
            <person name="Johnson A."/>
            <person name="Liu J."/>
            <person name="Liyanage D."/>
            <person name="Lorensuhewa L."/>
            <person name="Robinson T."/>
            <person name="Song A."/>
            <person name="Song B.-B."/>
            <person name="Dinh H."/>
            <person name="Thornton R."/>
            <person name="Coyle M."/>
            <person name="Francisco L."/>
            <person name="Jackson L."/>
            <person name="Javaid M."/>
            <person name="Korchina V."/>
            <person name="Kovar C."/>
            <person name="Mata R."/>
            <person name="Mathew T."/>
            <person name="Ngo R."/>
            <person name="Nguyen L."/>
            <person name="Nguyen N."/>
            <person name="Okwuonu G."/>
            <person name="Ongeri F."/>
            <person name="Pham C."/>
            <person name="Simmons D."/>
            <person name="Wilczek-Boney K."/>
            <person name="Hale W."/>
            <person name="Jakkamsetti A."/>
            <person name="Pham P."/>
            <person name="Ruth R."/>
            <person name="San Lucas F."/>
            <person name="Warren J."/>
            <person name="Zhang J."/>
            <person name="Zhao Z."/>
            <person name="Zhou C."/>
            <person name="Zhu D."/>
            <person name="Lee S."/>
            <person name="Bess C."/>
            <person name="Blankenburg K."/>
            <person name="Forbes L."/>
            <person name="Fu Q."/>
            <person name="Gubbala S."/>
            <person name="Hirani K."/>
            <person name="Jayaseelan J.C."/>
            <person name="Lara F."/>
            <person name="Munidasa M."/>
            <person name="Palculict T."/>
            <person name="Patil S."/>
            <person name="Pu L.-L."/>
            <person name="Saada N."/>
            <person name="Tang L."/>
            <person name="Weissenberger G."/>
            <person name="Zhu Y."/>
            <person name="Hemphill L."/>
            <person name="Shang Y."/>
            <person name="Youmans B."/>
            <person name="Ayvaz T."/>
            <person name="Ross M."/>
            <person name="Santibanez J."/>
            <person name="Aqrawi P."/>
            <person name="Gross S."/>
            <person name="Joshi V."/>
            <person name="Fowler G."/>
            <person name="Nazareth L."/>
            <person name="Reid J."/>
            <person name="Worley K."/>
            <person name="Petrosino J."/>
            <person name="Highlander S."/>
            <person name="Gibbs R."/>
        </authorList>
    </citation>
    <scope>NUCLEOTIDE SEQUENCE [LARGE SCALE GENOMIC DNA]</scope>
    <source>
        <strain evidence="1">DSM 20601</strain>
    </source>
</reference>
<gene>
    <name evidence="1" type="ORF">HMPREF0556_11245</name>
</gene>
<comment type="caution">
    <text evidence="1">The sequence shown here is derived from an EMBL/GenBank/DDBJ whole genome shotgun (WGS) entry which is preliminary data.</text>
</comment>
<evidence type="ECO:0000313" key="2">
    <source>
        <dbReference type="Proteomes" id="UP000010119"/>
    </source>
</evidence>
<proteinExistence type="predicted"/>
<dbReference type="HOGENOM" id="CLU_609430_0_0_9"/>